<dbReference type="PANTHER" id="PTHR35342:SF5">
    <property type="entry name" value="TRICARBOXYLIC TRANSPORT PROTEIN"/>
    <property type="match status" value="1"/>
</dbReference>
<dbReference type="PANTHER" id="PTHR35342">
    <property type="entry name" value="TRICARBOXYLIC TRANSPORT PROTEIN"/>
    <property type="match status" value="1"/>
</dbReference>
<feature type="transmembrane region" description="Helical" evidence="1">
    <location>
        <begin position="170"/>
        <end position="189"/>
    </location>
</feature>
<dbReference type="RefSeq" id="WP_198476746.1">
    <property type="nucleotide sequence ID" value="NZ_JADGMQ010000007.1"/>
</dbReference>
<protein>
    <submittedName>
        <fullName evidence="3">Tripartite tricarboxylate transporter permease</fullName>
    </submittedName>
</protein>
<gene>
    <name evidence="3" type="ORF">IOD40_11870</name>
</gene>
<feature type="domain" description="DUF112" evidence="2">
    <location>
        <begin position="22"/>
        <end position="440"/>
    </location>
</feature>
<dbReference type="Pfam" id="PF01970">
    <property type="entry name" value="TctA"/>
    <property type="match status" value="1"/>
</dbReference>
<dbReference type="EMBL" id="JADGMQ010000007">
    <property type="protein sequence ID" value="MBI1621361.1"/>
    <property type="molecule type" value="Genomic_DNA"/>
</dbReference>
<keyword evidence="1" id="KW-1133">Transmembrane helix</keyword>
<comment type="caution">
    <text evidence="3">The sequence shown here is derived from an EMBL/GenBank/DDBJ whole genome shotgun (WGS) entry which is preliminary data.</text>
</comment>
<evidence type="ECO:0000313" key="3">
    <source>
        <dbReference type="EMBL" id="MBI1621361.1"/>
    </source>
</evidence>
<keyword evidence="1" id="KW-0472">Membrane</keyword>
<feature type="transmembrane region" description="Helical" evidence="1">
    <location>
        <begin position="201"/>
        <end position="221"/>
    </location>
</feature>
<dbReference type="Proteomes" id="UP000601789">
    <property type="component" value="Unassembled WGS sequence"/>
</dbReference>
<reference evidence="3 4" key="1">
    <citation type="submission" date="2020-10" db="EMBL/GenBank/DDBJ databases">
        <title>Aquamicrobium zhengzhouensis sp. nov., a exopolysaccharide producing bacterium isolated from farmland soil.</title>
        <authorList>
            <person name="Wang X."/>
        </authorList>
    </citation>
    <scope>NUCLEOTIDE SEQUENCE [LARGE SCALE GENOMIC DNA]</scope>
    <source>
        <strain evidence="4">cd-1</strain>
    </source>
</reference>
<organism evidence="3 4">
    <name type="scientific">Aquamicrobium zhengzhouense</name>
    <dbReference type="NCBI Taxonomy" id="2781738"/>
    <lineage>
        <taxon>Bacteria</taxon>
        <taxon>Pseudomonadati</taxon>
        <taxon>Pseudomonadota</taxon>
        <taxon>Alphaproteobacteria</taxon>
        <taxon>Hyphomicrobiales</taxon>
        <taxon>Phyllobacteriaceae</taxon>
        <taxon>Aquamicrobium</taxon>
    </lineage>
</organism>
<feature type="transmembrane region" description="Helical" evidence="1">
    <location>
        <begin position="109"/>
        <end position="133"/>
    </location>
</feature>
<dbReference type="InterPro" id="IPR002823">
    <property type="entry name" value="DUF112_TM"/>
</dbReference>
<name>A0ABS0SDN2_9HYPH</name>
<feature type="transmembrane region" description="Helical" evidence="1">
    <location>
        <begin position="330"/>
        <end position="350"/>
    </location>
</feature>
<feature type="transmembrane region" description="Helical" evidence="1">
    <location>
        <begin position="145"/>
        <end position="163"/>
    </location>
</feature>
<sequence>MDLLISNLVLGFSGAATLENIGYAFVGCLLGTLVGVLPGIGVVPTVAMLLPLTFGIDPLSGLIMLAGIYYGAQYGGSTAAILVRMPGEAGSIVTALDGYEMARKGRGGAALAIAALASFFAGTVATLLIAAFGSSLASVAMQFHSADYFSLMVLGLTMSIVLAQGSIFKAIAVMLAGFLFGLIGLDLNSGAQRYTFGVPDLYEGVSFLAISIGLFGLVEVVRNLEFPEARGENPKMRIRDLYPNKQEFRDSAPAAARGTLIGSVLGILPGGGAVLASFASYTLEKKLSSKPETFGNGAPAGVAAPEAANNAGAQTSFIPLLTLGLPSNPIMALLMGAMMIHGIAPGTAVISERPDLFWGLIASMWIGNLLLVVLNLPLVGLWVRLLTISYRMLFPAIMMFCLIGVYSEGGSAFQIFLLAGFTLLGYLLMRCGCEPAPMILGFILGPMMEENLRRALTVSGGDYGVFIDRPISATLLGAAALLLLVMALPGLRNSRAKAFEE</sequence>
<feature type="transmembrane region" description="Helical" evidence="1">
    <location>
        <begin position="21"/>
        <end position="43"/>
    </location>
</feature>
<evidence type="ECO:0000256" key="1">
    <source>
        <dbReference type="SAM" id="Phobius"/>
    </source>
</evidence>
<feature type="transmembrane region" description="Helical" evidence="1">
    <location>
        <begin position="356"/>
        <end position="376"/>
    </location>
</feature>
<accession>A0ABS0SDN2</accession>
<evidence type="ECO:0000259" key="2">
    <source>
        <dbReference type="Pfam" id="PF01970"/>
    </source>
</evidence>
<evidence type="ECO:0000313" key="4">
    <source>
        <dbReference type="Proteomes" id="UP000601789"/>
    </source>
</evidence>
<keyword evidence="4" id="KW-1185">Reference proteome</keyword>
<feature type="transmembrane region" description="Helical" evidence="1">
    <location>
        <begin position="49"/>
        <end position="72"/>
    </location>
</feature>
<proteinExistence type="predicted"/>
<keyword evidence="1" id="KW-0812">Transmembrane</keyword>
<feature type="transmembrane region" description="Helical" evidence="1">
    <location>
        <begin position="473"/>
        <end position="491"/>
    </location>
</feature>